<feature type="domain" description="RanBP2-type" evidence="5">
    <location>
        <begin position="708"/>
        <end position="733"/>
    </location>
</feature>
<accession>A0ABQ0LVI3</accession>
<feature type="domain" description="RanBP2-type" evidence="5">
    <location>
        <begin position="654"/>
        <end position="679"/>
    </location>
</feature>
<feature type="compositionally biased region" description="Polar residues" evidence="4">
    <location>
        <begin position="158"/>
        <end position="204"/>
    </location>
</feature>
<sequence>MSTAKLPTGAVRSNSRRSATRSAHSKPYARPVQHKKSAWSIATGLLSFLNPLKSRPEPTTESSEDEEEEPEVERAAPQNLSARGRQMAQTLSATVPEPLAIPAPYMLPDSSSPQKNLETVASFLEQRRGQTITPLEAEGLISLIHKSTPSEKPEPFRFSSSASLPSTPARGNSPVTPTNDLFTMGASSSTPATGSPRKTLSKNPNGVYRWSGAGSARPSKNRYASPAFGTPSRASSPHLVFRDSPVADTSPKRRRLETPSPATPPPIPRSAAPAPSPNRVSSQVPLPTPAPPPATPNRAITKVKSVPVVPSPLRQAWGSSPASSASSNGSSPVTGTPTKAASLLSALIRDADAEIPKRFDEVRNPYQAASPVNVRVTNTHPPDNASRKRTRIIKPAEKVAVSDKEKESIPPQAIIEATMPKGSKRSRPPPNLNGNGNATLSPPPQQPAPRRSPRLGPQRSDDDDIVEDLPATKRARPNGNGVSQEAEAPAKPTPVSVFPVSNSAPSLPLGTNNNSFTTSSLPSSSSSSDLFRAGPKPLANVPREPSKLRHSFAPPPTPPPPGAEKQSPVVSADAKDVARTLAASELPTFVFSAITNNVSSASHAAARDAARSLIKSALPKFDFAPPSADKGKGKTTEGFNWGAAGVAPPKAAEGKWKCTLCSLDNDADVVDKCKICEAPRAAPPKAPASKGFDWAAAGAKKPDTAPADVWMCGLCGLKNPATATEKCGICDAPR</sequence>
<proteinExistence type="predicted"/>
<feature type="compositionally biased region" description="Pro residues" evidence="4">
    <location>
        <begin position="553"/>
        <end position="562"/>
    </location>
</feature>
<dbReference type="Pfam" id="PF00641">
    <property type="entry name" value="Zn_ribbon_RanBP"/>
    <property type="match status" value="1"/>
</dbReference>
<feature type="compositionally biased region" description="Low complexity" evidence="4">
    <location>
        <begin position="511"/>
        <end position="528"/>
    </location>
</feature>
<evidence type="ECO:0000256" key="1">
    <source>
        <dbReference type="ARBA" id="ARBA00022723"/>
    </source>
</evidence>
<keyword evidence="3" id="KW-0862">Zinc</keyword>
<evidence type="ECO:0000313" key="6">
    <source>
        <dbReference type="EMBL" id="GAT55082.1"/>
    </source>
</evidence>
<feature type="region of interest" description="Disordered" evidence="4">
    <location>
        <begin position="1"/>
        <end position="35"/>
    </location>
</feature>
<feature type="compositionally biased region" description="Basic and acidic residues" evidence="4">
    <location>
        <begin position="394"/>
        <end position="408"/>
    </location>
</feature>
<keyword evidence="1" id="KW-0479">Metal-binding</keyword>
<keyword evidence="2" id="KW-0863">Zinc-finger</keyword>
<dbReference type="Proteomes" id="UP000815677">
    <property type="component" value="Unassembled WGS sequence"/>
</dbReference>
<dbReference type="SMART" id="SM00547">
    <property type="entry name" value="ZnF_RBZ"/>
    <property type="match status" value="2"/>
</dbReference>
<name>A0ABQ0LVI3_MYCCL</name>
<reference evidence="6" key="1">
    <citation type="submission" date="2014-09" db="EMBL/GenBank/DDBJ databases">
        <title>Genome sequence of the luminous mushroom Mycena chlorophos for searching fungal bioluminescence genes.</title>
        <authorList>
            <person name="Tanaka Y."/>
            <person name="Kasuga D."/>
            <person name="Oba Y."/>
            <person name="Hase S."/>
            <person name="Sato K."/>
            <person name="Oba Y."/>
            <person name="Sakakibara Y."/>
        </authorList>
    </citation>
    <scope>NUCLEOTIDE SEQUENCE</scope>
</reference>
<dbReference type="InterPro" id="IPR001876">
    <property type="entry name" value="Znf_RanBP2"/>
</dbReference>
<evidence type="ECO:0000256" key="3">
    <source>
        <dbReference type="ARBA" id="ARBA00022833"/>
    </source>
</evidence>
<feature type="region of interest" description="Disordered" evidence="4">
    <location>
        <begin position="50"/>
        <end position="95"/>
    </location>
</feature>
<feature type="region of interest" description="Disordered" evidence="4">
    <location>
        <begin position="362"/>
        <end position="572"/>
    </location>
</feature>
<feature type="compositionally biased region" description="Pro residues" evidence="4">
    <location>
        <begin position="286"/>
        <end position="295"/>
    </location>
</feature>
<evidence type="ECO:0000259" key="5">
    <source>
        <dbReference type="SMART" id="SM00547"/>
    </source>
</evidence>
<feature type="compositionally biased region" description="Acidic residues" evidence="4">
    <location>
        <begin position="62"/>
        <end position="71"/>
    </location>
</feature>
<evidence type="ECO:0000256" key="2">
    <source>
        <dbReference type="ARBA" id="ARBA00022771"/>
    </source>
</evidence>
<gene>
    <name evidence="6" type="ORF">MCHLO_11885</name>
</gene>
<protein>
    <submittedName>
        <fullName evidence="6">E3 sumo-protein ligase 2-like protein</fullName>
    </submittedName>
</protein>
<feature type="region of interest" description="Disordered" evidence="4">
    <location>
        <begin position="147"/>
        <end position="338"/>
    </location>
</feature>
<evidence type="ECO:0000256" key="4">
    <source>
        <dbReference type="SAM" id="MobiDB-lite"/>
    </source>
</evidence>
<feature type="compositionally biased region" description="Low complexity" evidence="4">
    <location>
        <begin position="302"/>
        <end position="332"/>
    </location>
</feature>
<dbReference type="Gene3D" id="4.10.1060.10">
    <property type="entry name" value="Zinc finger, RanBP2-type"/>
    <property type="match status" value="1"/>
</dbReference>
<organism evidence="6 7">
    <name type="scientific">Mycena chlorophos</name>
    <name type="common">Agaric fungus</name>
    <name type="synonym">Agaricus chlorophos</name>
    <dbReference type="NCBI Taxonomy" id="658473"/>
    <lineage>
        <taxon>Eukaryota</taxon>
        <taxon>Fungi</taxon>
        <taxon>Dikarya</taxon>
        <taxon>Basidiomycota</taxon>
        <taxon>Agaricomycotina</taxon>
        <taxon>Agaricomycetes</taxon>
        <taxon>Agaricomycetidae</taxon>
        <taxon>Agaricales</taxon>
        <taxon>Marasmiineae</taxon>
        <taxon>Mycenaceae</taxon>
        <taxon>Mycena</taxon>
    </lineage>
</organism>
<keyword evidence="7" id="KW-1185">Reference proteome</keyword>
<dbReference type="EMBL" id="DF848888">
    <property type="protein sequence ID" value="GAT55082.1"/>
    <property type="molecule type" value="Genomic_DNA"/>
</dbReference>
<evidence type="ECO:0000313" key="7">
    <source>
        <dbReference type="Proteomes" id="UP000815677"/>
    </source>
</evidence>